<dbReference type="OrthoDB" id="5430053at2"/>
<dbReference type="GO" id="GO:0016020">
    <property type="term" value="C:membrane"/>
    <property type="evidence" value="ECO:0007669"/>
    <property type="project" value="UniProtKB-SubCell"/>
</dbReference>
<keyword evidence="3 6" id="KW-0812">Transmembrane</keyword>
<feature type="domain" description="EamA" evidence="7">
    <location>
        <begin position="143"/>
        <end position="276"/>
    </location>
</feature>
<keyword evidence="5 6" id="KW-0472">Membrane</keyword>
<feature type="transmembrane region" description="Helical" evidence="6">
    <location>
        <begin position="260"/>
        <end position="276"/>
    </location>
</feature>
<feature type="transmembrane region" description="Helical" evidence="6">
    <location>
        <begin position="91"/>
        <end position="110"/>
    </location>
</feature>
<gene>
    <name evidence="8" type="primary">yedA</name>
    <name evidence="8" type="ORF">HMPREF0198_1729</name>
</gene>
<reference evidence="8 9" key="1">
    <citation type="submission" date="2009-08" db="EMBL/GenBank/DDBJ databases">
        <authorList>
            <person name="Qin X."/>
            <person name="Bachman B."/>
            <person name="Battles P."/>
            <person name="Bell A."/>
            <person name="Bess C."/>
            <person name="Bickham C."/>
            <person name="Chaboub L."/>
            <person name="Chen D."/>
            <person name="Coyle M."/>
            <person name="Deiros D.R."/>
            <person name="Dinh H."/>
            <person name="Forbes L."/>
            <person name="Fowler G."/>
            <person name="Francisco L."/>
            <person name="Fu Q."/>
            <person name="Gubbala S."/>
            <person name="Hale W."/>
            <person name="Han Y."/>
            <person name="Hemphill L."/>
            <person name="Highlander S.K."/>
            <person name="Hirani K."/>
            <person name="Hogues M."/>
            <person name="Jackson L."/>
            <person name="Jakkamsetti A."/>
            <person name="Javaid M."/>
            <person name="Jiang H."/>
            <person name="Korchina V."/>
            <person name="Kovar C."/>
            <person name="Lara F."/>
            <person name="Lee S."/>
            <person name="Mata R."/>
            <person name="Mathew T."/>
            <person name="Moen C."/>
            <person name="Morales K."/>
            <person name="Munidasa M."/>
            <person name="Nazareth L."/>
            <person name="Ngo R."/>
            <person name="Nguyen L."/>
            <person name="Okwuonu G."/>
            <person name="Ongeri F."/>
            <person name="Patil S."/>
            <person name="Petrosino J."/>
            <person name="Pham C."/>
            <person name="Pham P."/>
            <person name="Pu L.-L."/>
            <person name="Puazo M."/>
            <person name="Raj R."/>
            <person name="Reid J."/>
            <person name="Rouhana J."/>
            <person name="Saada N."/>
            <person name="Shang Y."/>
            <person name="Simmons D."/>
            <person name="Thornton R."/>
            <person name="Warren J."/>
            <person name="Weissenberger G."/>
            <person name="Zhang J."/>
            <person name="Zhang L."/>
            <person name="Zhou C."/>
            <person name="Zhu D."/>
            <person name="Muzny D."/>
            <person name="Worley K."/>
            <person name="Gibbs R."/>
        </authorList>
    </citation>
    <scope>NUCLEOTIDE SEQUENCE [LARGE SCALE GENOMIC DNA]</scope>
    <source>
        <strain evidence="9">ATCC 15826 / DSM 8339 / NCTC 10426 / 6573</strain>
    </source>
</reference>
<dbReference type="InterPro" id="IPR037185">
    <property type="entry name" value="EmrE-like"/>
</dbReference>
<feature type="transmembrane region" description="Helical" evidence="6">
    <location>
        <begin position="117"/>
        <end position="136"/>
    </location>
</feature>
<name>C8NB51_CARH6</name>
<comment type="similarity">
    <text evidence="2">Belongs to the EamA transporter family.</text>
</comment>
<dbReference type="Pfam" id="PF00892">
    <property type="entry name" value="EamA"/>
    <property type="match status" value="2"/>
</dbReference>
<evidence type="ECO:0000256" key="3">
    <source>
        <dbReference type="ARBA" id="ARBA00022692"/>
    </source>
</evidence>
<feature type="transmembrane region" description="Helical" evidence="6">
    <location>
        <begin position="65"/>
        <end position="85"/>
    </location>
</feature>
<feature type="transmembrane region" description="Helical" evidence="6">
    <location>
        <begin position="169"/>
        <end position="193"/>
    </location>
</feature>
<evidence type="ECO:0000256" key="1">
    <source>
        <dbReference type="ARBA" id="ARBA00004141"/>
    </source>
</evidence>
<evidence type="ECO:0000313" key="8">
    <source>
        <dbReference type="EMBL" id="EEV88152.1"/>
    </source>
</evidence>
<feature type="transmembrane region" description="Helical" evidence="6">
    <location>
        <begin position="142"/>
        <end position="162"/>
    </location>
</feature>
<evidence type="ECO:0000256" key="5">
    <source>
        <dbReference type="ARBA" id="ARBA00023136"/>
    </source>
</evidence>
<dbReference type="AlphaFoldDB" id="C8NB51"/>
<accession>C8NB51</accession>
<dbReference type="Proteomes" id="UP000004870">
    <property type="component" value="Unassembled WGS sequence"/>
</dbReference>
<dbReference type="InterPro" id="IPR000620">
    <property type="entry name" value="EamA_dom"/>
</dbReference>
<dbReference type="PANTHER" id="PTHR32322:SF2">
    <property type="entry name" value="EAMA DOMAIN-CONTAINING PROTEIN"/>
    <property type="match status" value="1"/>
</dbReference>
<dbReference type="HOGENOM" id="CLU_033863_2_2_6"/>
<dbReference type="Gene3D" id="1.10.3730.20">
    <property type="match status" value="1"/>
</dbReference>
<dbReference type="InterPro" id="IPR050638">
    <property type="entry name" value="AA-Vitamin_Transporters"/>
</dbReference>
<keyword evidence="9" id="KW-1185">Reference proteome</keyword>
<feature type="transmembrane region" description="Helical" evidence="6">
    <location>
        <begin position="205"/>
        <end position="223"/>
    </location>
</feature>
<evidence type="ECO:0000256" key="4">
    <source>
        <dbReference type="ARBA" id="ARBA00022989"/>
    </source>
</evidence>
<protein>
    <submittedName>
        <fullName evidence="8">Carboxylate/Amino Acid/Amine Transporter</fullName>
    </submittedName>
</protein>
<feature type="transmembrane region" description="Helical" evidence="6">
    <location>
        <begin position="235"/>
        <end position="254"/>
    </location>
</feature>
<evidence type="ECO:0000313" key="9">
    <source>
        <dbReference type="Proteomes" id="UP000004870"/>
    </source>
</evidence>
<evidence type="ECO:0000256" key="2">
    <source>
        <dbReference type="ARBA" id="ARBA00007362"/>
    </source>
</evidence>
<evidence type="ECO:0000256" key="6">
    <source>
        <dbReference type="SAM" id="Phobius"/>
    </source>
</evidence>
<dbReference type="PANTHER" id="PTHR32322">
    <property type="entry name" value="INNER MEMBRANE TRANSPORTER"/>
    <property type="match status" value="1"/>
</dbReference>
<comment type="subcellular location">
    <subcellularLocation>
        <location evidence="1">Membrane</location>
        <topology evidence="1">Multi-pass membrane protein</topology>
    </subcellularLocation>
</comment>
<dbReference type="GeneID" id="84790369"/>
<dbReference type="EMBL" id="ACKY01000101">
    <property type="protein sequence ID" value="EEV88152.1"/>
    <property type="molecule type" value="Genomic_DNA"/>
</dbReference>
<dbReference type="RefSeq" id="WP_004141647.1">
    <property type="nucleotide sequence ID" value="NZ_GG694027.1"/>
</dbReference>
<proteinExistence type="inferred from homology"/>
<keyword evidence="4 6" id="KW-1133">Transmembrane helix</keyword>
<sequence>MTHRLLPFLMTALAPLIWGSTYLVTTTYLPPERPLTAAVLRALPAGLLLLLWTREWPRRQEVARLIVLGILNIGLFQAMLFISAYRLPGGLAAILNSTQTLWVLAFMALAGTRPPRLAWLSAALGVIGIVLLVASPQTQLDSLGIAAALCAALSMAAGIIFTKRWHLHLSVLALTGWQLCIGGLCLLPFALWYEPPLPALGARHIGGYLYLSLCGALLAYVLFFRGVRHLSPATVTSLGLLSPLCAFALGWIFLDQHFGWRAITGFALVLASIYGVQRATACMAKSQSMV</sequence>
<dbReference type="SUPFAM" id="SSF103481">
    <property type="entry name" value="Multidrug resistance efflux transporter EmrE"/>
    <property type="match status" value="2"/>
</dbReference>
<organism evidence="8 9">
    <name type="scientific">Cardiobacterium hominis (strain ATCC 15826 / DSM 8339 / NCTC 10426 / 6573)</name>
    <dbReference type="NCBI Taxonomy" id="638300"/>
    <lineage>
        <taxon>Bacteria</taxon>
        <taxon>Pseudomonadati</taxon>
        <taxon>Pseudomonadota</taxon>
        <taxon>Gammaproteobacteria</taxon>
        <taxon>Cardiobacteriales</taxon>
        <taxon>Cardiobacteriaceae</taxon>
        <taxon>Cardiobacterium</taxon>
    </lineage>
</organism>
<comment type="caution">
    <text evidence="8">The sequence shown here is derived from an EMBL/GenBank/DDBJ whole genome shotgun (WGS) entry which is preliminary data.</text>
</comment>
<evidence type="ECO:0000259" key="7">
    <source>
        <dbReference type="Pfam" id="PF00892"/>
    </source>
</evidence>
<feature type="domain" description="EamA" evidence="7">
    <location>
        <begin position="9"/>
        <end position="133"/>
    </location>
</feature>
<feature type="transmembrane region" description="Helical" evidence="6">
    <location>
        <begin position="35"/>
        <end position="53"/>
    </location>
</feature>